<keyword evidence="5 6" id="KW-0472">Membrane</keyword>
<evidence type="ECO:0000256" key="6">
    <source>
        <dbReference type="SAM" id="Phobius"/>
    </source>
</evidence>
<keyword evidence="2" id="KW-1003">Cell membrane</keyword>
<feature type="transmembrane region" description="Helical" evidence="6">
    <location>
        <begin position="826"/>
        <end position="850"/>
    </location>
</feature>
<dbReference type="Proteomes" id="UP001172083">
    <property type="component" value="Unassembled WGS sequence"/>
</dbReference>
<feature type="domain" description="MacB-like periplasmic core" evidence="8">
    <location>
        <begin position="97"/>
        <end position="321"/>
    </location>
</feature>
<gene>
    <name evidence="9" type="ORF">QQ020_06870</name>
</gene>
<feature type="transmembrane region" description="Helical" evidence="6">
    <location>
        <begin position="454"/>
        <end position="477"/>
    </location>
</feature>
<evidence type="ECO:0000259" key="7">
    <source>
        <dbReference type="Pfam" id="PF02687"/>
    </source>
</evidence>
<dbReference type="InterPro" id="IPR047699">
    <property type="entry name" value="Permease_put_prefix"/>
</dbReference>
<dbReference type="PANTHER" id="PTHR30572">
    <property type="entry name" value="MEMBRANE COMPONENT OF TRANSPORTER-RELATED"/>
    <property type="match status" value="1"/>
</dbReference>
<sequence>MNKRIVPPQLPLRFFRWYCHSDYREDIEGDLQERFKINIEEKGIKLARWRFFKDVILLFRPGIVRSINGTYKLNQYGMLKNYFKTAIRNFLKQKVYTFINMTGLTVGLVSSILILLWVQDEIQYDHFHEKDRQVYQVLKNLRYAGNKIVTSFTTQHPLAGVLENNYAEIEQATLVSPPQTELFQYEKKYFKERGHYVSPAFLEIFSFPLLAGDHHTALDDIHGVVISDNLARKYFGEDWRHENKALGQTIRIGNREDFKVTGVIETPPSNSSFQFDFLISIEDFLKQNKRLIQSWSHNMLRTYVQVQEGTDLTQLNEKIRNVVNEQRKFGDDQVFLQKFSERYLYGNYDNGKLVGGRIEYVRIFFVVAIFILIIASINFMNLATARASGRAKEIGVRKVMGAKKGSLRMQFMVESTLITLLALLLSLALVHSLLVPFNELTDKAIKIDYSNPQYWMIALGIAIFTGALAGSYPALFLSNFKIIGILKGGMKHTNNAIVFRRGLVVLQFALSIFLIITTITVFNQVNYIQNKNLGMDRNNLLYMDLEEGTKKQFEVVKEKLLQMPGIASVAASGHNPLYVHNVTSDVKWKGKREDDRIAFNIVLMHYDFLETMKMELKEGRDYSPEFAGDFSNSIINEAAARAMGIEAPIGEGLTLWGIEGQIIGVVKDFHFRSMYSPIEPLIIRLYFEYTEKLFVRAGEGQIAEAIASLEKIHKEFNPGYPFEYHFMDEQFDSMYRSEIIIGKLANYFAFLAIFISCLGLLGLVSFSVAQRTKEIGIRKVFGATVTNLVTMLSGEYAKLIVLSFVLTAPVGYYFTNNWLQDFEYRISLSPWVFLMAGVITLAIAGLTVALKSLQAAKANPIDTLRNE</sequence>
<feature type="transmembrane region" description="Helical" evidence="6">
    <location>
        <begin position="796"/>
        <end position="814"/>
    </location>
</feature>
<organism evidence="9 10">
    <name type="scientific">Agaribacillus aureus</name>
    <dbReference type="NCBI Taxonomy" id="3051825"/>
    <lineage>
        <taxon>Bacteria</taxon>
        <taxon>Pseudomonadati</taxon>
        <taxon>Bacteroidota</taxon>
        <taxon>Cytophagia</taxon>
        <taxon>Cytophagales</taxon>
        <taxon>Splendidivirgaceae</taxon>
        <taxon>Agaribacillus</taxon>
    </lineage>
</organism>
<protein>
    <submittedName>
        <fullName evidence="9">ABC transporter permease</fullName>
    </submittedName>
</protein>
<keyword evidence="4 6" id="KW-1133">Transmembrane helix</keyword>
<feature type="transmembrane region" description="Helical" evidence="6">
    <location>
        <begin position="747"/>
        <end position="769"/>
    </location>
</feature>
<feature type="transmembrane region" description="Helical" evidence="6">
    <location>
        <begin position="360"/>
        <end position="382"/>
    </location>
</feature>
<dbReference type="InterPro" id="IPR003838">
    <property type="entry name" value="ABC3_permease_C"/>
</dbReference>
<feature type="domain" description="ABC3 transporter permease C-terminal" evidence="7">
    <location>
        <begin position="748"/>
        <end position="860"/>
    </location>
</feature>
<dbReference type="Pfam" id="PF12704">
    <property type="entry name" value="MacB_PCD"/>
    <property type="match status" value="1"/>
</dbReference>
<evidence type="ECO:0000313" key="9">
    <source>
        <dbReference type="EMBL" id="MDN5211764.1"/>
    </source>
</evidence>
<accession>A0ABT8L1Y0</accession>
<dbReference type="NCBIfam" id="NF038404">
    <property type="entry name" value="perm_prefix_2"/>
    <property type="match status" value="1"/>
</dbReference>
<keyword evidence="3 6" id="KW-0812">Transmembrane</keyword>
<comment type="caution">
    <text evidence="9">The sequence shown here is derived from an EMBL/GenBank/DDBJ whole genome shotgun (WGS) entry which is preliminary data.</text>
</comment>
<dbReference type="RefSeq" id="WP_346757092.1">
    <property type="nucleotide sequence ID" value="NZ_JAUJEB010000001.1"/>
</dbReference>
<feature type="transmembrane region" description="Helical" evidence="6">
    <location>
        <begin position="498"/>
        <end position="522"/>
    </location>
</feature>
<dbReference type="PANTHER" id="PTHR30572:SF18">
    <property type="entry name" value="ABC-TYPE MACROLIDE FAMILY EXPORT SYSTEM PERMEASE COMPONENT 2"/>
    <property type="match status" value="1"/>
</dbReference>
<keyword evidence="10" id="KW-1185">Reference proteome</keyword>
<feature type="transmembrane region" description="Helical" evidence="6">
    <location>
        <begin position="411"/>
        <end position="434"/>
    </location>
</feature>
<evidence type="ECO:0000256" key="4">
    <source>
        <dbReference type="ARBA" id="ARBA00022989"/>
    </source>
</evidence>
<evidence type="ECO:0000256" key="2">
    <source>
        <dbReference type="ARBA" id="ARBA00022475"/>
    </source>
</evidence>
<evidence type="ECO:0000313" key="10">
    <source>
        <dbReference type="Proteomes" id="UP001172083"/>
    </source>
</evidence>
<reference evidence="9" key="1">
    <citation type="submission" date="2023-06" db="EMBL/GenBank/DDBJ databases">
        <title>Genomic of Agaribacillus aureum.</title>
        <authorList>
            <person name="Wang G."/>
        </authorList>
    </citation>
    <scope>NUCLEOTIDE SEQUENCE</scope>
    <source>
        <strain evidence="9">BMA12</strain>
    </source>
</reference>
<dbReference type="InterPro" id="IPR050250">
    <property type="entry name" value="Macrolide_Exporter_MacB"/>
</dbReference>
<evidence type="ECO:0000256" key="3">
    <source>
        <dbReference type="ARBA" id="ARBA00022692"/>
    </source>
</evidence>
<evidence type="ECO:0000259" key="8">
    <source>
        <dbReference type="Pfam" id="PF12704"/>
    </source>
</evidence>
<proteinExistence type="predicted"/>
<dbReference type="InterPro" id="IPR025857">
    <property type="entry name" value="MacB_PCD"/>
</dbReference>
<feature type="domain" description="ABC3 transporter permease C-terminal" evidence="7">
    <location>
        <begin position="366"/>
        <end position="479"/>
    </location>
</feature>
<dbReference type="EMBL" id="JAUJEB010000001">
    <property type="protein sequence ID" value="MDN5211764.1"/>
    <property type="molecule type" value="Genomic_DNA"/>
</dbReference>
<name>A0ABT8L1Y0_9BACT</name>
<evidence type="ECO:0000256" key="5">
    <source>
        <dbReference type="ARBA" id="ARBA00023136"/>
    </source>
</evidence>
<feature type="transmembrane region" description="Helical" evidence="6">
    <location>
        <begin position="95"/>
        <end position="118"/>
    </location>
</feature>
<dbReference type="Pfam" id="PF02687">
    <property type="entry name" value="FtsX"/>
    <property type="match status" value="2"/>
</dbReference>
<evidence type="ECO:0000256" key="1">
    <source>
        <dbReference type="ARBA" id="ARBA00004651"/>
    </source>
</evidence>
<comment type="subcellular location">
    <subcellularLocation>
        <location evidence="1">Cell membrane</location>
        <topology evidence="1">Multi-pass membrane protein</topology>
    </subcellularLocation>
</comment>